<keyword evidence="2" id="KW-1185">Reference proteome</keyword>
<evidence type="ECO:0008006" key="3">
    <source>
        <dbReference type="Google" id="ProtNLM"/>
    </source>
</evidence>
<organism evidence="1 2">
    <name type="scientific">Streptomyces scopuliridis RB72</name>
    <dbReference type="NCBI Taxonomy" id="1440053"/>
    <lineage>
        <taxon>Bacteria</taxon>
        <taxon>Bacillati</taxon>
        <taxon>Actinomycetota</taxon>
        <taxon>Actinomycetes</taxon>
        <taxon>Kitasatosporales</taxon>
        <taxon>Streptomycetaceae</taxon>
        <taxon>Streptomyces</taxon>
    </lineage>
</organism>
<dbReference type="InterPro" id="IPR024524">
    <property type="entry name" value="DUF3800"/>
</dbReference>
<dbReference type="Pfam" id="PF12686">
    <property type="entry name" value="DUF3800"/>
    <property type="match status" value="1"/>
</dbReference>
<evidence type="ECO:0000313" key="1">
    <source>
        <dbReference type="EMBL" id="PVE04518.1"/>
    </source>
</evidence>
<dbReference type="EMBL" id="AZSP01000387">
    <property type="protein sequence ID" value="PVE04518.1"/>
    <property type="molecule type" value="Genomic_DNA"/>
</dbReference>
<protein>
    <recommendedName>
        <fullName evidence="3">DUF3800 domain-containing protein</fullName>
    </recommendedName>
</protein>
<dbReference type="AlphaFoldDB" id="A0A2T7SNN6"/>
<sequence length="340" mass="36772">MLAPMSATPTVYADESNSTGENLLDPAQPVFCAAVVHIDDHMARQVVDDVKARLPRGHGEPKYTSLSKTDKGRSALLTAFESMADATILAYVADKQFMVTTKMVDLLVEQLAHETGYNMYADGAAVALANLLHAGGRLMGDADAYDHMLYTFVGAARRRSRASADDLFAAISAYQVTTHPEFSDVSEILGYTRAQADDIIATIASGELLDALDPAVPCLVPLCHEMGQILGDFALVHDESKTISRHADTLLALHELPDPARPGHLMPRLAITSITFSDSSAVPQLQIADWAAGATRQWATNLVTKLPDPFAEKLKTVVEPWLHGGIWPDLSCVENPRRLG</sequence>
<evidence type="ECO:0000313" key="2">
    <source>
        <dbReference type="Proteomes" id="UP000245992"/>
    </source>
</evidence>
<comment type="caution">
    <text evidence="1">The sequence shown here is derived from an EMBL/GenBank/DDBJ whole genome shotgun (WGS) entry which is preliminary data.</text>
</comment>
<reference evidence="1 2" key="1">
    <citation type="submission" date="2013-12" db="EMBL/GenBank/DDBJ databases">
        <title>Annotated genome of Streptomyces scopuliridis.</title>
        <authorList>
            <person name="Olson J.B."/>
        </authorList>
    </citation>
    <scope>NUCLEOTIDE SEQUENCE [LARGE SCALE GENOMIC DNA]</scope>
    <source>
        <strain evidence="1 2">RB72</strain>
    </source>
</reference>
<name>A0A2T7SNN6_9ACTN</name>
<dbReference type="Proteomes" id="UP000245992">
    <property type="component" value="Unassembled WGS sequence"/>
</dbReference>
<proteinExistence type="predicted"/>
<dbReference type="STRING" id="1440053.GCA_000718095_04025"/>
<accession>A0A2T7SNN6</accession>
<gene>
    <name evidence="1" type="ORF">Y717_11445</name>
</gene>